<sequence length="133" mass="14490">MSEQLIPHVNLDGARAWCHVIYGLHALAVVVGVSGAATVAGAFVFGVPSLIAVVLNYLKRSEVAGTWLDSHYRWQIRTFWFTALWLLVYGLLIITIIGIPIAWVLIVILGLWVAYRVIRGWLALAGGRPVGGG</sequence>
<evidence type="ECO:0000313" key="2">
    <source>
        <dbReference type="EMBL" id="SBT05325.1"/>
    </source>
</evidence>
<keyword evidence="1" id="KW-0812">Transmembrane</keyword>
<organism evidence="2 3">
    <name type="scientific">Candidatus Accumulibacter aalborgensis</name>
    <dbReference type="NCBI Taxonomy" id="1860102"/>
    <lineage>
        <taxon>Bacteria</taxon>
        <taxon>Pseudomonadati</taxon>
        <taxon>Pseudomonadota</taxon>
        <taxon>Betaproteobacteria</taxon>
        <taxon>Candidatus Accumulibacter</taxon>
    </lineage>
</organism>
<reference evidence="2 3" key="1">
    <citation type="submission" date="2016-06" db="EMBL/GenBank/DDBJ databases">
        <authorList>
            <person name="Kjaerup R.B."/>
            <person name="Dalgaard T.S."/>
            <person name="Juul-Madsen H.R."/>
        </authorList>
    </citation>
    <scope>NUCLEOTIDE SEQUENCE [LARGE SCALE GENOMIC DNA]</scope>
    <source>
        <strain evidence="2">3</strain>
    </source>
</reference>
<dbReference type="AlphaFoldDB" id="A0A1A8XJL0"/>
<evidence type="ECO:0000256" key="1">
    <source>
        <dbReference type="SAM" id="Phobius"/>
    </source>
</evidence>
<keyword evidence="3" id="KW-1185">Reference proteome</keyword>
<dbReference type="EMBL" id="FLQX01000095">
    <property type="protein sequence ID" value="SBT05325.1"/>
    <property type="molecule type" value="Genomic_DNA"/>
</dbReference>
<dbReference type="Proteomes" id="UP000199169">
    <property type="component" value="Unassembled WGS sequence"/>
</dbReference>
<evidence type="ECO:0000313" key="3">
    <source>
        <dbReference type="Proteomes" id="UP000199169"/>
    </source>
</evidence>
<name>A0A1A8XJL0_9PROT</name>
<dbReference type="STRING" id="1860102.ACCAA_200084"/>
<keyword evidence="1" id="KW-0472">Membrane</keyword>
<gene>
    <name evidence="2" type="ORF">ACCAA_200084</name>
</gene>
<accession>A0A1A8XJL0</accession>
<feature type="transmembrane region" description="Helical" evidence="1">
    <location>
        <begin position="25"/>
        <end position="58"/>
    </location>
</feature>
<evidence type="ECO:0008006" key="4">
    <source>
        <dbReference type="Google" id="ProtNLM"/>
    </source>
</evidence>
<protein>
    <recommendedName>
        <fullName evidence="4">Transmembrane protein</fullName>
    </recommendedName>
</protein>
<keyword evidence="1" id="KW-1133">Transmembrane helix</keyword>
<proteinExistence type="predicted"/>
<feature type="transmembrane region" description="Helical" evidence="1">
    <location>
        <begin position="79"/>
        <end position="112"/>
    </location>
</feature>
<dbReference type="RefSeq" id="WP_186406485.1">
    <property type="nucleotide sequence ID" value="NZ_FLQX01000095.1"/>
</dbReference>